<dbReference type="EMBL" id="MF063068">
    <property type="protein sequence ID" value="ARV77275.1"/>
    <property type="molecule type" value="Genomic_DNA"/>
</dbReference>
<dbReference type="Gene3D" id="1.10.1220.10">
    <property type="entry name" value="Met repressor-like"/>
    <property type="match status" value="1"/>
</dbReference>
<dbReference type="SUPFAM" id="SSF47598">
    <property type="entry name" value="Ribbon-helix-helix"/>
    <property type="match status" value="1"/>
</dbReference>
<dbReference type="InterPro" id="IPR005569">
    <property type="entry name" value="Arc_DNA-bd_dom"/>
</dbReference>
<dbReference type="InterPro" id="IPR013321">
    <property type="entry name" value="Arc_rbn_hlx_hlx"/>
</dbReference>
<reference evidence="2 3" key="1">
    <citation type="submission" date="2017-05" db="EMBL/GenBank/DDBJ databases">
        <authorList>
            <person name="Song R."/>
            <person name="Chenine A.L."/>
            <person name="Ruprecht R.M."/>
        </authorList>
    </citation>
    <scope>NUCLEOTIDE SEQUENCE [LARGE SCALE GENOMIC DNA]</scope>
</reference>
<protein>
    <submittedName>
        <fullName evidence="2">Putative DNA-binding protein</fullName>
    </submittedName>
</protein>
<evidence type="ECO:0000259" key="1">
    <source>
        <dbReference type="Pfam" id="PF03869"/>
    </source>
</evidence>
<evidence type="ECO:0000313" key="2">
    <source>
        <dbReference type="EMBL" id="ARV77275.1"/>
    </source>
</evidence>
<evidence type="ECO:0000313" key="3">
    <source>
        <dbReference type="Proteomes" id="UP000224829"/>
    </source>
</evidence>
<keyword evidence="3" id="KW-1185">Reference proteome</keyword>
<keyword evidence="2" id="KW-0238">DNA-binding</keyword>
<dbReference type="OrthoDB" id="28734at10239"/>
<dbReference type="GO" id="GO:0003677">
    <property type="term" value="F:DNA binding"/>
    <property type="evidence" value="ECO:0007669"/>
    <property type="project" value="UniProtKB-KW"/>
</dbReference>
<sequence length="146" mass="16458">MRPLKQAVYSSRTADKFVVRLPDGMREKIAERARIHHRSMNSQIISVLEKDLAIELTDDERALLELESHTNPDVKTPLQVGMAAYYDYLNDGKLAVGVVTGIAISMDDDVFVTFDIVKNAPTLIIGSRADDKRKWFPVAQVKPYLI</sequence>
<organism evidence="2 3">
    <name type="scientific">Pseudomonas phage Noxifer</name>
    <dbReference type="NCBI Taxonomy" id="2006684"/>
    <lineage>
        <taxon>Viruses</taxon>
        <taxon>Duplodnaviria</taxon>
        <taxon>Heunggongvirae</taxon>
        <taxon>Uroviricota</taxon>
        <taxon>Caudoviricetes</taxon>
        <taxon>Chimalliviridae</taxon>
        <taxon>Noxifervirus</taxon>
        <taxon>Noxifervirus noxifer</taxon>
    </lineage>
</organism>
<feature type="domain" description="Arc-like DNA binding" evidence="1">
    <location>
        <begin position="11"/>
        <end position="52"/>
    </location>
</feature>
<dbReference type="Proteomes" id="UP000224829">
    <property type="component" value="Segment"/>
</dbReference>
<dbReference type="Pfam" id="PF03869">
    <property type="entry name" value="Arc"/>
    <property type="match status" value="1"/>
</dbReference>
<accession>A0A1Y0SXL4</accession>
<proteinExistence type="predicted"/>
<name>A0A1Y0SXL4_9CAUD</name>
<gene>
    <name evidence="2" type="ORF">NOXIFER_106</name>
</gene>
<dbReference type="GO" id="GO:0006355">
    <property type="term" value="P:regulation of DNA-templated transcription"/>
    <property type="evidence" value="ECO:0007669"/>
    <property type="project" value="InterPro"/>
</dbReference>
<dbReference type="InterPro" id="IPR010985">
    <property type="entry name" value="Ribbon_hlx_hlx"/>
</dbReference>